<dbReference type="EMBL" id="PDEA01000001">
    <property type="protein sequence ID" value="PEH89604.1"/>
    <property type="molecule type" value="Genomic_DNA"/>
</dbReference>
<dbReference type="PANTHER" id="PTHR35936">
    <property type="entry name" value="MEMBRANE-BOUND LYTIC MUREIN TRANSGLYCOSYLASE F"/>
    <property type="match status" value="1"/>
</dbReference>
<evidence type="ECO:0000313" key="5">
    <source>
        <dbReference type="Proteomes" id="UP000220246"/>
    </source>
</evidence>
<dbReference type="STRING" id="1219032.GCA_001515545_00208"/>
<comment type="caution">
    <text evidence="4">The sequence shown here is derived from an EMBL/GenBank/DDBJ whole genome shotgun (WGS) entry which is preliminary data.</text>
</comment>
<keyword evidence="5" id="KW-1185">Reference proteome</keyword>
<gene>
    <name evidence="4" type="ORF">CRM82_14265</name>
</gene>
<dbReference type="PANTHER" id="PTHR35936:SF17">
    <property type="entry name" value="ARGININE-BINDING EXTRACELLULAR PROTEIN ARTP"/>
    <property type="match status" value="1"/>
</dbReference>
<dbReference type="AlphaFoldDB" id="A0A2A7UWI3"/>
<accession>A0A2A7UWI3</accession>
<dbReference type="Gene3D" id="3.40.190.10">
    <property type="entry name" value="Periplasmic binding protein-like II"/>
    <property type="match status" value="2"/>
</dbReference>
<name>A0A2A7UWI3_COMTR</name>
<sequence length="277" mass="30503">MTVSRTLFRSLAVAGSLLLTQAAMAQDETTLQRVERTKVLRIGVISGATPYFHKDLVRNEWQGFGPDFAEGLATKLGAKVERVETTWGNAVMDLQANKIDVMFGMGPTPARREMIDFSDVLFNNTLTVVCKKGYPEVKTWEQLNDPKVKIVVDVGSNQDQFATKTLPKASISRLESSGAATMAIQTGRADCQVLMVLLAQPLLAKRPDMGKMFVPEPVSTSTVHIGLRKSANKDLENKVNAWIKETRAAGDVQKVIVHNMEKLAGVKPESFPKQVKF</sequence>
<evidence type="ECO:0000313" key="4">
    <source>
        <dbReference type="EMBL" id="PEH89604.1"/>
    </source>
</evidence>
<dbReference type="RefSeq" id="WP_066532512.1">
    <property type="nucleotide sequence ID" value="NZ_DALZQJ010000010.1"/>
</dbReference>
<evidence type="ECO:0000256" key="1">
    <source>
        <dbReference type="ARBA" id="ARBA00022729"/>
    </source>
</evidence>
<dbReference type="SUPFAM" id="SSF53850">
    <property type="entry name" value="Periplasmic binding protein-like II"/>
    <property type="match status" value="1"/>
</dbReference>
<dbReference type="OrthoDB" id="8994218at2"/>
<dbReference type="GeneID" id="80801784"/>
<dbReference type="InterPro" id="IPR001638">
    <property type="entry name" value="Solute-binding_3/MltF_N"/>
</dbReference>
<feature type="chain" id="PRO_5012315018" evidence="2">
    <location>
        <begin position="26"/>
        <end position="277"/>
    </location>
</feature>
<feature type="signal peptide" evidence="2">
    <location>
        <begin position="1"/>
        <end position="25"/>
    </location>
</feature>
<reference evidence="5" key="1">
    <citation type="submission" date="2017-09" db="EMBL/GenBank/DDBJ databases">
        <title>FDA dAtabase for Regulatory Grade micrObial Sequences (FDA-ARGOS): Supporting development and validation of Infectious Disease Dx tests.</title>
        <authorList>
            <person name="Minogue T."/>
            <person name="Wolcott M."/>
            <person name="Wasieloski L."/>
            <person name="Aguilar W."/>
            <person name="Moore D."/>
            <person name="Tallon L."/>
            <person name="Sadzewicz L."/>
            <person name="Ott S."/>
            <person name="Zhao X."/>
            <person name="Nagaraj S."/>
            <person name="Vavikolanu K."/>
            <person name="Aluvathingal J."/>
            <person name="Nadendla S."/>
            <person name="Sichtig H."/>
        </authorList>
    </citation>
    <scope>NUCLEOTIDE SEQUENCE [LARGE SCALE GENOMIC DNA]</scope>
    <source>
        <strain evidence="5">FDAARGOS_394</strain>
    </source>
</reference>
<keyword evidence="1 2" id="KW-0732">Signal</keyword>
<dbReference type="Proteomes" id="UP000220246">
    <property type="component" value="Unassembled WGS sequence"/>
</dbReference>
<organism evidence="4 5">
    <name type="scientific">Comamonas terrigena</name>
    <dbReference type="NCBI Taxonomy" id="32013"/>
    <lineage>
        <taxon>Bacteria</taxon>
        <taxon>Pseudomonadati</taxon>
        <taxon>Pseudomonadota</taxon>
        <taxon>Betaproteobacteria</taxon>
        <taxon>Burkholderiales</taxon>
        <taxon>Comamonadaceae</taxon>
        <taxon>Comamonas</taxon>
    </lineage>
</organism>
<feature type="domain" description="Solute-binding protein family 3/N-terminal" evidence="3">
    <location>
        <begin position="39"/>
        <end position="259"/>
    </location>
</feature>
<protein>
    <submittedName>
        <fullName evidence="4">ABC transporter substrate-binding protein</fullName>
    </submittedName>
</protein>
<proteinExistence type="predicted"/>
<dbReference type="SMART" id="SM00062">
    <property type="entry name" value="PBPb"/>
    <property type="match status" value="1"/>
</dbReference>
<evidence type="ECO:0000256" key="2">
    <source>
        <dbReference type="SAM" id="SignalP"/>
    </source>
</evidence>
<dbReference type="Pfam" id="PF00497">
    <property type="entry name" value="SBP_bac_3"/>
    <property type="match status" value="1"/>
</dbReference>
<evidence type="ECO:0000259" key="3">
    <source>
        <dbReference type="SMART" id="SM00062"/>
    </source>
</evidence>